<dbReference type="Proteomes" id="UP001358417">
    <property type="component" value="Unassembled WGS sequence"/>
</dbReference>
<dbReference type="Pfam" id="PF03302">
    <property type="entry name" value="VSP"/>
    <property type="match status" value="1"/>
</dbReference>
<dbReference type="AlphaFoldDB" id="A0AAV9N4J6"/>
<protein>
    <submittedName>
        <fullName evidence="3">Uncharacterized protein</fullName>
    </submittedName>
</protein>
<proteinExistence type="predicted"/>
<gene>
    <name evidence="3" type="ORF">LTR84_004342</name>
</gene>
<dbReference type="EMBL" id="JAVRRD010000019">
    <property type="protein sequence ID" value="KAK5049413.1"/>
    <property type="molecule type" value="Genomic_DNA"/>
</dbReference>
<keyword evidence="2" id="KW-0472">Membrane</keyword>
<reference evidence="3 4" key="1">
    <citation type="submission" date="2023-08" db="EMBL/GenBank/DDBJ databases">
        <title>Black Yeasts Isolated from many extreme environments.</title>
        <authorList>
            <person name="Coleine C."/>
            <person name="Stajich J.E."/>
            <person name="Selbmann L."/>
        </authorList>
    </citation>
    <scope>NUCLEOTIDE SEQUENCE [LARGE SCALE GENOMIC DNA]</scope>
    <source>
        <strain evidence="3 4">CCFEE 5792</strain>
    </source>
</reference>
<feature type="compositionally biased region" description="Low complexity" evidence="1">
    <location>
        <begin position="55"/>
        <end position="96"/>
    </location>
</feature>
<evidence type="ECO:0000313" key="4">
    <source>
        <dbReference type="Proteomes" id="UP001358417"/>
    </source>
</evidence>
<feature type="compositionally biased region" description="Low complexity" evidence="1">
    <location>
        <begin position="21"/>
        <end position="39"/>
    </location>
</feature>
<dbReference type="RefSeq" id="XP_064704458.1">
    <property type="nucleotide sequence ID" value="XM_064847919.1"/>
</dbReference>
<keyword evidence="4" id="KW-1185">Reference proteome</keyword>
<feature type="transmembrane region" description="Helical" evidence="2">
    <location>
        <begin position="108"/>
        <end position="129"/>
    </location>
</feature>
<feature type="region of interest" description="Disordered" evidence="1">
    <location>
        <begin position="1"/>
        <end position="101"/>
    </location>
</feature>
<name>A0AAV9N4J6_9EURO</name>
<evidence type="ECO:0000256" key="1">
    <source>
        <dbReference type="SAM" id="MobiDB-lite"/>
    </source>
</evidence>
<accession>A0AAV9N4J6</accession>
<evidence type="ECO:0000313" key="3">
    <source>
        <dbReference type="EMBL" id="KAK5049413.1"/>
    </source>
</evidence>
<feature type="compositionally biased region" description="Polar residues" evidence="1">
    <location>
        <begin position="9"/>
        <end position="20"/>
    </location>
</feature>
<sequence length="451" mass="47199">MAPQDDNRPSTSIPLTPQAPSDSGSSSPTSSISTSNSASQGESTQSVDGNLTKPTAVGTGTSTPSSSTASITSSSNSAAAASSTSADSSTTAAPGSSSGGSKGLGTGAIAGIAVAAVVIVAAIAGFFLWKFCAGKRRNRQRAAAYGQARVGTPGNSNPSQVEKGAPLVGAVAPVYRDSPSPESQNPLPQQADDATVQSRFSTLYDQIELHAENFYKDASPMIPPSIEGSLSRYDTPILGAPLAARLEESPRTTTILKHVLSYEITTTVVDPTSADRRRSLLPTPLLALLQEVQSQQSSQQGGRRGHQTSAYSRLKQLAASYRTSPQSIPTTTSSATREAASHFTKVFSLWADPQYDEARRTQHLTEVLDSAIKFSVWLLSQPETFELRWDGSSSGATNASSSSTNDKETSSLGDHSLVTVPALVKVTSNGGKQHLSRNSEKVLCKLVKRPI</sequence>
<keyword evidence="2" id="KW-0812">Transmembrane</keyword>
<dbReference type="InterPro" id="IPR005127">
    <property type="entry name" value="Giardia_VSP"/>
</dbReference>
<comment type="caution">
    <text evidence="3">The sequence shown here is derived from an EMBL/GenBank/DDBJ whole genome shotgun (WGS) entry which is preliminary data.</text>
</comment>
<evidence type="ECO:0000256" key="2">
    <source>
        <dbReference type="SAM" id="Phobius"/>
    </source>
</evidence>
<feature type="compositionally biased region" description="Polar residues" evidence="1">
    <location>
        <begin position="40"/>
        <end position="53"/>
    </location>
</feature>
<feature type="compositionally biased region" description="Low complexity" evidence="1">
    <location>
        <begin position="391"/>
        <end position="404"/>
    </location>
</feature>
<keyword evidence="2" id="KW-1133">Transmembrane helix</keyword>
<organism evidence="3 4">
    <name type="scientific">Exophiala bonariae</name>
    <dbReference type="NCBI Taxonomy" id="1690606"/>
    <lineage>
        <taxon>Eukaryota</taxon>
        <taxon>Fungi</taxon>
        <taxon>Dikarya</taxon>
        <taxon>Ascomycota</taxon>
        <taxon>Pezizomycotina</taxon>
        <taxon>Eurotiomycetes</taxon>
        <taxon>Chaetothyriomycetidae</taxon>
        <taxon>Chaetothyriales</taxon>
        <taxon>Herpotrichiellaceae</taxon>
        <taxon>Exophiala</taxon>
    </lineage>
</organism>
<dbReference type="GeneID" id="89972520"/>
<feature type="region of interest" description="Disordered" evidence="1">
    <location>
        <begin position="389"/>
        <end position="412"/>
    </location>
</feature>